<dbReference type="CDD" id="cd13399">
    <property type="entry name" value="Slt35-like"/>
    <property type="match status" value="1"/>
</dbReference>
<dbReference type="AlphaFoldDB" id="A0A1L8CLL9"/>
<evidence type="ECO:0000259" key="2">
    <source>
        <dbReference type="Pfam" id="PF13406"/>
    </source>
</evidence>
<name>A0A1L8CLL9_9PROT</name>
<dbReference type="NCBIfam" id="TIGR02282">
    <property type="entry name" value="MltB"/>
    <property type="match status" value="1"/>
</dbReference>
<dbReference type="EMBL" id="BDFD01000005">
    <property type="protein sequence ID" value="GAV19820.1"/>
    <property type="molecule type" value="Genomic_DNA"/>
</dbReference>
<dbReference type="Pfam" id="PF13406">
    <property type="entry name" value="SLT_2"/>
    <property type="match status" value="1"/>
</dbReference>
<gene>
    <name evidence="3" type="ORF">MMIC_P0778</name>
</gene>
<dbReference type="PANTHER" id="PTHR30163:SF9">
    <property type="entry name" value="MEMBRANE-BOUND LYTIC MUREIN TRANSGLYCOSYLASE B"/>
    <property type="match status" value="1"/>
</dbReference>
<dbReference type="GO" id="GO:0009253">
    <property type="term" value="P:peptidoglycan catabolic process"/>
    <property type="evidence" value="ECO:0007669"/>
    <property type="project" value="TreeGrafter"/>
</dbReference>
<keyword evidence="4" id="KW-1185">Reference proteome</keyword>
<feature type="active site" evidence="1">
    <location>
        <position position="116"/>
    </location>
</feature>
<dbReference type="GO" id="GO:0008933">
    <property type="term" value="F:peptidoglycan lytic transglycosylase activity"/>
    <property type="evidence" value="ECO:0007669"/>
    <property type="project" value="TreeGrafter"/>
</dbReference>
<dbReference type="Gene3D" id="1.10.530.10">
    <property type="match status" value="1"/>
</dbReference>
<dbReference type="SUPFAM" id="SSF53955">
    <property type="entry name" value="Lysozyme-like"/>
    <property type="match status" value="1"/>
</dbReference>
<protein>
    <submittedName>
        <fullName evidence="3">Membrane-bound lytic murein transglycosylase B</fullName>
    </submittedName>
</protein>
<evidence type="ECO:0000313" key="3">
    <source>
        <dbReference type="EMBL" id="GAV19820.1"/>
    </source>
</evidence>
<feature type="domain" description="Transglycosylase SLT" evidence="2">
    <location>
        <begin position="30"/>
        <end position="318"/>
    </location>
</feature>
<dbReference type="InterPro" id="IPR031304">
    <property type="entry name" value="SLT_2"/>
</dbReference>
<dbReference type="Proteomes" id="UP000231632">
    <property type="component" value="Unassembled WGS sequence"/>
</dbReference>
<comment type="caution">
    <text evidence="3">The sequence shown here is derived from an EMBL/GenBank/DDBJ whole genome shotgun (WGS) entry which is preliminary data.</text>
</comment>
<sequence length="329" mass="37672">MFLAIPQALQAAAKEPDGSQMVSRAELVSLLAKETGISTKELNSIMKSATFKPEIIKRMNTQWEAQPYAKYRPLFIKQSMHDKGKNFRAEHADIFAAAEQKYQVDKAIIAGILGIETRFGESHGKRPILDSLYTLSTGFPRRATFFRKQLGAIIQISRQDKLDLKELKGSYAGAFGSIQFIPTSFRDYAVDEDGDGVRDVFNSKKDIIGSVANYFNKHGWQHGRPVAHWLPKQTRLNKEWRKRDKSRLNHWVTLAELRKAMPKTFNKIPLPWLENDKVSIIEMETSKGKQLALVHFNFRVIMRYNPSFNYAMAVTEIAAMWEKNKFAVD</sequence>
<accession>A0A1L8CLL9</accession>
<evidence type="ECO:0000313" key="4">
    <source>
        <dbReference type="Proteomes" id="UP000231632"/>
    </source>
</evidence>
<dbReference type="InterPro" id="IPR011757">
    <property type="entry name" value="Lytic_transglycosylase_MltB"/>
</dbReference>
<proteinExistence type="predicted"/>
<dbReference type="STRING" id="1921010.MMIC_P0778"/>
<organism evidence="3 4">
    <name type="scientific">Mariprofundus micogutta</name>
    <dbReference type="NCBI Taxonomy" id="1921010"/>
    <lineage>
        <taxon>Bacteria</taxon>
        <taxon>Pseudomonadati</taxon>
        <taxon>Pseudomonadota</taxon>
        <taxon>Candidatius Mariprofundia</taxon>
        <taxon>Mariprofundales</taxon>
        <taxon>Mariprofundaceae</taxon>
        <taxon>Mariprofundus</taxon>
    </lineage>
</organism>
<dbReference type="FunFam" id="1.10.8.350:FF:000001">
    <property type="entry name" value="Lytic murein transglycosylase B"/>
    <property type="match status" value="1"/>
</dbReference>
<dbReference type="Gene3D" id="1.10.8.350">
    <property type="entry name" value="Bacterial muramidase"/>
    <property type="match status" value="1"/>
</dbReference>
<evidence type="ECO:0000256" key="1">
    <source>
        <dbReference type="PIRSR" id="PIRSR611757-1"/>
    </source>
</evidence>
<dbReference type="PANTHER" id="PTHR30163">
    <property type="entry name" value="MEMBRANE-BOUND LYTIC MUREIN TRANSGLYCOSYLASE B"/>
    <property type="match status" value="1"/>
</dbReference>
<dbReference type="InterPro" id="IPR023346">
    <property type="entry name" value="Lysozyme-like_dom_sf"/>
</dbReference>
<dbReference type="InterPro" id="IPR043426">
    <property type="entry name" value="MltB-like"/>
</dbReference>
<reference evidence="3 4" key="1">
    <citation type="journal article" date="2017" name="Arch. Microbiol.">
        <title>Mariprofundus micogutta sp. nov., a novel iron-oxidizing zetaproteobacterium isolated from a deep-sea hydrothermal field at the Bayonnaise knoll of the Izu-Ogasawara arc, and a description of Mariprofundales ord. nov. and Zetaproteobacteria classis nov.</title>
        <authorList>
            <person name="Makita H."/>
            <person name="Tanaka E."/>
            <person name="Mitsunobu S."/>
            <person name="Miyazaki M."/>
            <person name="Nunoura T."/>
            <person name="Uematsu K."/>
            <person name="Takaki Y."/>
            <person name="Nishi S."/>
            <person name="Shimamura S."/>
            <person name="Takai K."/>
        </authorList>
    </citation>
    <scope>NUCLEOTIDE SEQUENCE [LARGE SCALE GENOMIC DNA]</scope>
    <source>
        <strain evidence="3 4">ET2</strain>
    </source>
</reference>